<dbReference type="InterPro" id="IPR018170">
    <property type="entry name" value="Aldo/ket_reductase_CS"/>
</dbReference>
<dbReference type="STRING" id="1817883.A3G31_07000"/>
<protein>
    <submittedName>
        <fullName evidence="3">Aldo/keto reductase</fullName>
    </submittedName>
</protein>
<name>A0A1F7SEF3_9BACT</name>
<evidence type="ECO:0000256" key="1">
    <source>
        <dbReference type="ARBA" id="ARBA00023002"/>
    </source>
</evidence>
<dbReference type="PROSITE" id="PS00062">
    <property type="entry name" value="ALDOKETO_REDUCTASE_2"/>
    <property type="match status" value="1"/>
</dbReference>
<dbReference type="AlphaFoldDB" id="A0A1F7SEF3"/>
<dbReference type="PRINTS" id="PR00069">
    <property type="entry name" value="ALDKETRDTASE"/>
</dbReference>
<reference evidence="3 4" key="1">
    <citation type="journal article" date="2016" name="Nat. Commun.">
        <title>Thousands of microbial genomes shed light on interconnected biogeochemical processes in an aquifer system.</title>
        <authorList>
            <person name="Anantharaman K."/>
            <person name="Brown C.T."/>
            <person name="Hug L.A."/>
            <person name="Sharon I."/>
            <person name="Castelle C.J."/>
            <person name="Probst A.J."/>
            <person name="Thomas B.C."/>
            <person name="Singh A."/>
            <person name="Wilkins M.J."/>
            <person name="Karaoz U."/>
            <person name="Brodie E.L."/>
            <person name="Williams K.H."/>
            <person name="Hubbard S.S."/>
            <person name="Banfield J.F."/>
        </authorList>
    </citation>
    <scope>NUCLEOTIDE SEQUENCE [LARGE SCALE GENOMIC DNA]</scope>
</reference>
<dbReference type="PANTHER" id="PTHR43364:SF4">
    <property type="entry name" value="NAD(P)-LINKED OXIDOREDUCTASE SUPERFAMILY PROTEIN"/>
    <property type="match status" value="1"/>
</dbReference>
<dbReference type="CDD" id="cd19084">
    <property type="entry name" value="AKR_AKR11B1-like"/>
    <property type="match status" value="1"/>
</dbReference>
<evidence type="ECO:0000313" key="3">
    <source>
        <dbReference type="EMBL" id="OGL52159.1"/>
    </source>
</evidence>
<dbReference type="FunFam" id="3.20.20.100:FF:000004">
    <property type="entry name" value="Oxidoreductase, aldo/keto reductase"/>
    <property type="match status" value="1"/>
</dbReference>
<comment type="caution">
    <text evidence="3">The sequence shown here is derived from an EMBL/GenBank/DDBJ whole genome shotgun (WGS) entry which is preliminary data.</text>
</comment>
<dbReference type="InterPro" id="IPR020471">
    <property type="entry name" value="AKR"/>
</dbReference>
<dbReference type="EMBL" id="MGDI01000033">
    <property type="protein sequence ID" value="OGL52159.1"/>
    <property type="molecule type" value="Genomic_DNA"/>
</dbReference>
<sequence>MRYKTLSKSDLKVSVIGLGTWVMGGENWGKADDAKSIATIHKAIDSGINLIDTAPAYGNGHAEEIVGKAIRGKRSQLIIATKCGIDRRSGFAFNLKPEFIRMEIENSLKRLNIDAIDLYQCHWPDPSTPVEDSMNELLKMQSQGKIRYIGVSNFDVPLLEKAMETTPLVSVQPHYSLLERDIEKNLLPFCREKNIGVLTYGSIGGGILTGKYKKPQSFGGMDARNFFYAFFKEPYWSKTQNLISEMKEIAEKHRKPLAHIAINWVTQQSGITSALVGARTPEQIEINAGAGEWELSQEELQQIQDSHNRIFGIQ</sequence>
<dbReference type="Gene3D" id="3.20.20.100">
    <property type="entry name" value="NADP-dependent oxidoreductase domain"/>
    <property type="match status" value="1"/>
</dbReference>
<keyword evidence="1" id="KW-0560">Oxidoreductase</keyword>
<accession>A0A1F7SEF3</accession>
<organism evidence="3 4">
    <name type="scientific">Candidatus Schekmanbacteria bacterium RIFCSPLOWO2_12_FULL_38_15</name>
    <dbReference type="NCBI Taxonomy" id="1817883"/>
    <lineage>
        <taxon>Bacteria</taxon>
        <taxon>Candidatus Schekmaniibacteriota</taxon>
    </lineage>
</organism>
<dbReference type="SUPFAM" id="SSF51430">
    <property type="entry name" value="NAD(P)-linked oxidoreductase"/>
    <property type="match status" value="1"/>
</dbReference>
<dbReference type="InterPro" id="IPR023210">
    <property type="entry name" value="NADP_OxRdtase_dom"/>
</dbReference>
<dbReference type="Pfam" id="PF00248">
    <property type="entry name" value="Aldo_ket_red"/>
    <property type="match status" value="1"/>
</dbReference>
<dbReference type="InterPro" id="IPR036812">
    <property type="entry name" value="NAD(P)_OxRdtase_dom_sf"/>
</dbReference>
<dbReference type="Proteomes" id="UP000178082">
    <property type="component" value="Unassembled WGS sequence"/>
</dbReference>
<dbReference type="GO" id="GO:0005829">
    <property type="term" value="C:cytosol"/>
    <property type="evidence" value="ECO:0007669"/>
    <property type="project" value="TreeGrafter"/>
</dbReference>
<evidence type="ECO:0000259" key="2">
    <source>
        <dbReference type="Pfam" id="PF00248"/>
    </source>
</evidence>
<feature type="domain" description="NADP-dependent oxidoreductase" evidence="2">
    <location>
        <begin position="16"/>
        <end position="305"/>
    </location>
</feature>
<dbReference type="PANTHER" id="PTHR43364">
    <property type="entry name" value="NADH-SPECIFIC METHYLGLYOXAL REDUCTASE-RELATED"/>
    <property type="match status" value="1"/>
</dbReference>
<proteinExistence type="predicted"/>
<dbReference type="InterPro" id="IPR050523">
    <property type="entry name" value="AKR_Detox_Biosynth"/>
</dbReference>
<gene>
    <name evidence="3" type="ORF">A3G31_07000</name>
</gene>
<evidence type="ECO:0000313" key="4">
    <source>
        <dbReference type="Proteomes" id="UP000178082"/>
    </source>
</evidence>
<dbReference type="GO" id="GO:0016491">
    <property type="term" value="F:oxidoreductase activity"/>
    <property type="evidence" value="ECO:0007669"/>
    <property type="project" value="UniProtKB-KW"/>
</dbReference>